<feature type="transmembrane region" description="Helical" evidence="1">
    <location>
        <begin position="170"/>
        <end position="192"/>
    </location>
</feature>
<evidence type="ECO:0000313" key="3">
    <source>
        <dbReference type="EMBL" id="MBB5916476.1"/>
    </source>
</evidence>
<protein>
    <submittedName>
        <fullName evidence="3">Drug/metabolite transporter (DMT)-like permease</fullName>
    </submittedName>
</protein>
<keyword evidence="1" id="KW-0812">Transmembrane</keyword>
<feature type="transmembrane region" description="Helical" evidence="1">
    <location>
        <begin position="90"/>
        <end position="110"/>
    </location>
</feature>
<evidence type="ECO:0000256" key="1">
    <source>
        <dbReference type="SAM" id="Phobius"/>
    </source>
</evidence>
<feature type="transmembrane region" description="Helical" evidence="1">
    <location>
        <begin position="264"/>
        <end position="285"/>
    </location>
</feature>
<accession>A0A7W9PI21</accession>
<dbReference type="RefSeq" id="WP_040754350.1">
    <property type="nucleotide sequence ID" value="NZ_JACHIT010000002.1"/>
</dbReference>
<sequence length="306" mass="30623">MLIGLFAALLACVGFGAGSILQAYAARRSAAAAQAAGRSGQSTHTGAPTLSSTVAAALTVWFVVGTVLDVIGFAGNAVSARLIPLFLSQTIMSANLVVTAVLGIFVLGIRLHARDWIAVCSVVLALAALGFAAGHEGGGSDDPRLHWGVLIVSVLLFVVSQVVVRHLGSRGAVAAGLASGLLFGALAIAVRIVKGVDPIHIPALVTDPAAWTIAFAGIGGFYLHTVALQLGSVNGATAALVVGETVVPGIVGVLLLGDTSKPGLGWLAVVGFFLAIAAAVAVAVFGNATQTHSESDSEKAVTIPSL</sequence>
<feature type="transmembrane region" description="Helical" evidence="1">
    <location>
        <begin position="55"/>
        <end position="78"/>
    </location>
</feature>
<keyword evidence="4" id="KW-1185">Reference proteome</keyword>
<dbReference type="EMBL" id="JACHIT010000002">
    <property type="protein sequence ID" value="MBB5916476.1"/>
    <property type="molecule type" value="Genomic_DNA"/>
</dbReference>
<keyword evidence="2" id="KW-0732">Signal</keyword>
<dbReference type="SUPFAM" id="SSF103481">
    <property type="entry name" value="Multidrug resistance efflux transporter EmrE"/>
    <property type="match status" value="1"/>
</dbReference>
<evidence type="ECO:0000256" key="2">
    <source>
        <dbReference type="SAM" id="SignalP"/>
    </source>
</evidence>
<evidence type="ECO:0000313" key="4">
    <source>
        <dbReference type="Proteomes" id="UP000540412"/>
    </source>
</evidence>
<gene>
    <name evidence="3" type="ORF">BJY24_005388</name>
</gene>
<name>A0A7W9PI21_9NOCA</name>
<reference evidence="3 4" key="1">
    <citation type="submission" date="2020-08" db="EMBL/GenBank/DDBJ databases">
        <title>Sequencing the genomes of 1000 actinobacteria strains.</title>
        <authorList>
            <person name="Klenk H.-P."/>
        </authorList>
    </citation>
    <scope>NUCLEOTIDE SEQUENCE [LARGE SCALE GENOMIC DNA]</scope>
    <source>
        <strain evidence="3 4">DSM 43582</strain>
    </source>
</reference>
<comment type="caution">
    <text evidence="3">The sequence shown here is derived from an EMBL/GenBank/DDBJ whole genome shotgun (WGS) entry which is preliminary data.</text>
</comment>
<dbReference type="PANTHER" id="PTHR40761">
    <property type="entry name" value="CONSERVED INTEGRAL MEMBRANE ALANINE VALINE AND LEUCINE RICH PROTEIN-RELATED"/>
    <property type="match status" value="1"/>
</dbReference>
<dbReference type="InterPro" id="IPR037185">
    <property type="entry name" value="EmrE-like"/>
</dbReference>
<dbReference type="AlphaFoldDB" id="A0A7W9PI21"/>
<feature type="transmembrane region" description="Helical" evidence="1">
    <location>
        <begin position="235"/>
        <end position="257"/>
    </location>
</feature>
<dbReference type="PANTHER" id="PTHR40761:SF1">
    <property type="entry name" value="CONSERVED INTEGRAL MEMBRANE ALANINE VALINE AND LEUCINE RICH PROTEIN-RELATED"/>
    <property type="match status" value="1"/>
</dbReference>
<feature type="signal peptide" evidence="2">
    <location>
        <begin position="1"/>
        <end position="25"/>
    </location>
</feature>
<feature type="transmembrane region" description="Helical" evidence="1">
    <location>
        <begin position="204"/>
        <end position="223"/>
    </location>
</feature>
<proteinExistence type="predicted"/>
<feature type="chain" id="PRO_5031112592" evidence="2">
    <location>
        <begin position="26"/>
        <end position="306"/>
    </location>
</feature>
<keyword evidence="1" id="KW-1133">Transmembrane helix</keyword>
<organism evidence="3 4">
    <name type="scientific">Nocardia transvalensis</name>
    <dbReference type="NCBI Taxonomy" id="37333"/>
    <lineage>
        <taxon>Bacteria</taxon>
        <taxon>Bacillati</taxon>
        <taxon>Actinomycetota</taxon>
        <taxon>Actinomycetes</taxon>
        <taxon>Mycobacteriales</taxon>
        <taxon>Nocardiaceae</taxon>
        <taxon>Nocardia</taxon>
    </lineage>
</organism>
<feature type="transmembrane region" description="Helical" evidence="1">
    <location>
        <begin position="116"/>
        <end position="133"/>
    </location>
</feature>
<keyword evidence="1" id="KW-0472">Membrane</keyword>
<feature type="transmembrane region" description="Helical" evidence="1">
    <location>
        <begin position="145"/>
        <end position="164"/>
    </location>
</feature>
<dbReference type="Proteomes" id="UP000540412">
    <property type="component" value="Unassembled WGS sequence"/>
</dbReference>